<evidence type="ECO:0000259" key="1">
    <source>
        <dbReference type="SMART" id="SM00331"/>
    </source>
</evidence>
<dbReference type="InterPro" id="IPR003594">
    <property type="entry name" value="HATPase_dom"/>
</dbReference>
<dbReference type="PANTHER" id="PTHR35801">
    <property type="entry name" value="PHOSPHOSERINE PHOSPHATASE RSBX"/>
    <property type="match status" value="1"/>
</dbReference>
<accession>A0A229RI90</accession>
<comment type="caution">
    <text evidence="2">The sequence shown here is derived from an EMBL/GenBank/DDBJ whole genome shotgun (WGS) entry which is preliminary data.</text>
</comment>
<dbReference type="Pfam" id="PF07228">
    <property type="entry name" value="SpoIIE"/>
    <property type="match status" value="1"/>
</dbReference>
<organism evidence="2 3">
    <name type="scientific">Amycolatopsis alba DSM 44262</name>
    <dbReference type="NCBI Taxonomy" id="1125972"/>
    <lineage>
        <taxon>Bacteria</taxon>
        <taxon>Bacillati</taxon>
        <taxon>Actinomycetota</taxon>
        <taxon>Actinomycetes</taxon>
        <taxon>Pseudonocardiales</taxon>
        <taxon>Pseudonocardiaceae</taxon>
        <taxon>Amycolatopsis</taxon>
    </lineage>
</organism>
<reference evidence="2 3" key="1">
    <citation type="submission" date="2017-07" db="EMBL/GenBank/DDBJ databases">
        <title>Amycolatopsis alba DSM 44262 Genome sequencing and assembly.</title>
        <authorList>
            <person name="Kaur N."/>
            <person name="Mayilraj S."/>
        </authorList>
    </citation>
    <scope>NUCLEOTIDE SEQUENCE [LARGE SCALE GENOMIC DNA]</scope>
    <source>
        <strain evidence="2 3">DSM 44262</strain>
    </source>
</reference>
<dbReference type="EMBL" id="NMQU01000090">
    <property type="protein sequence ID" value="OXM46386.1"/>
    <property type="molecule type" value="Genomic_DNA"/>
</dbReference>
<dbReference type="SUPFAM" id="SSF55874">
    <property type="entry name" value="ATPase domain of HSP90 chaperone/DNA topoisomerase II/histidine kinase"/>
    <property type="match status" value="1"/>
</dbReference>
<sequence>MTVVDAALTRLIHIDHISAVYAATRAAREVAAEAGLPEVLAERTAVVASELATNLDKHAADGAVFVQRSLAGPGVEVHAVDTGPGMDDLAHWRVDGNTTTETLGTGLGAVGRLATEFRIRSAAGVGTVAAARILAPGHQGADVAHVRLPREGEERCGDALAVSAMPGVRTAVLVDGLGHGPEASDAAEAAIAVFRRDPDRALPEHLNAMHRALRQTRGAAVALARLSERGLEFCGVGNISGLVLTPGHTRPLLSVPGVVGLTLPPVRVRTLSLTGQELLALHTDGIGTAWRGQAALGPLPATALFAADLAHRHRDLRDDAALIAFGPGKGLS</sequence>
<evidence type="ECO:0000313" key="2">
    <source>
        <dbReference type="EMBL" id="OXM46386.1"/>
    </source>
</evidence>
<dbReference type="Gene3D" id="3.60.40.10">
    <property type="entry name" value="PPM-type phosphatase domain"/>
    <property type="match status" value="1"/>
</dbReference>
<dbReference type="PANTHER" id="PTHR35801:SF1">
    <property type="entry name" value="PHOSPHOSERINE PHOSPHATASE RSBX"/>
    <property type="match status" value="1"/>
</dbReference>
<dbReference type="RefSeq" id="WP_020634555.1">
    <property type="nucleotide sequence ID" value="NZ_KB913032.1"/>
</dbReference>
<dbReference type="AlphaFoldDB" id="A0A229RI90"/>
<dbReference type="Pfam" id="PF13581">
    <property type="entry name" value="HATPase_c_2"/>
    <property type="match status" value="1"/>
</dbReference>
<dbReference type="Gene3D" id="3.30.565.10">
    <property type="entry name" value="Histidine kinase-like ATPase, C-terminal domain"/>
    <property type="match status" value="1"/>
</dbReference>
<dbReference type="InterPro" id="IPR036457">
    <property type="entry name" value="PPM-type-like_dom_sf"/>
</dbReference>
<proteinExistence type="predicted"/>
<dbReference type="OrthoDB" id="479131at2"/>
<name>A0A229RI90_AMYAL</name>
<dbReference type="InterPro" id="IPR036890">
    <property type="entry name" value="HATPase_C_sf"/>
</dbReference>
<dbReference type="SMART" id="SM00331">
    <property type="entry name" value="PP2C_SIG"/>
    <property type="match status" value="1"/>
</dbReference>
<feature type="domain" description="PPM-type phosphatase" evidence="1">
    <location>
        <begin position="138"/>
        <end position="327"/>
    </location>
</feature>
<dbReference type="SUPFAM" id="SSF81606">
    <property type="entry name" value="PP2C-like"/>
    <property type="match status" value="1"/>
</dbReference>
<evidence type="ECO:0000313" key="3">
    <source>
        <dbReference type="Proteomes" id="UP000215563"/>
    </source>
</evidence>
<gene>
    <name evidence="2" type="ORF">CFP75_27845</name>
</gene>
<protein>
    <submittedName>
        <fullName evidence="2">Anti-sigma regulatory factor</fullName>
    </submittedName>
</protein>
<dbReference type="Proteomes" id="UP000215563">
    <property type="component" value="Unassembled WGS sequence"/>
</dbReference>
<dbReference type="InterPro" id="IPR001932">
    <property type="entry name" value="PPM-type_phosphatase-like_dom"/>
</dbReference>
<dbReference type="InterPro" id="IPR039248">
    <property type="entry name" value="Ptase_RsbX"/>
</dbReference>
<keyword evidence="3" id="KW-1185">Reference proteome</keyword>